<keyword evidence="9" id="KW-1185">Reference proteome</keyword>
<keyword evidence="7" id="KW-0479">Metal-binding</keyword>
<gene>
    <name evidence="7" type="primary">fur</name>
    <name evidence="8" type="ORF">GCM10023338_17200</name>
</gene>
<name>A0ABP9MTI3_9GAMM</name>
<dbReference type="Pfam" id="PF01475">
    <property type="entry name" value="FUR"/>
    <property type="match status" value="1"/>
</dbReference>
<evidence type="ECO:0000256" key="2">
    <source>
        <dbReference type="ARBA" id="ARBA00022491"/>
    </source>
</evidence>
<evidence type="ECO:0000256" key="7">
    <source>
        <dbReference type="RuleBase" id="RU364037"/>
    </source>
</evidence>
<accession>A0ABP9MTI3</accession>
<proteinExistence type="inferred from homology"/>
<evidence type="ECO:0000256" key="3">
    <source>
        <dbReference type="ARBA" id="ARBA00022833"/>
    </source>
</evidence>
<comment type="subcellular location">
    <subcellularLocation>
        <location evidence="7">Cytoplasm</location>
    </subcellularLocation>
</comment>
<comment type="similarity">
    <text evidence="1 7">Belongs to the Fur family.</text>
</comment>
<comment type="subunit">
    <text evidence="7">Homodimer.</text>
</comment>
<reference evidence="9" key="1">
    <citation type="journal article" date="2019" name="Int. J. Syst. Evol. Microbiol.">
        <title>The Global Catalogue of Microorganisms (GCM) 10K type strain sequencing project: providing services to taxonomists for standard genome sequencing and annotation.</title>
        <authorList>
            <consortium name="The Broad Institute Genomics Platform"/>
            <consortium name="The Broad Institute Genome Sequencing Center for Infectious Disease"/>
            <person name="Wu L."/>
            <person name="Ma J."/>
        </authorList>
    </citation>
    <scope>NUCLEOTIDE SEQUENCE [LARGE SCALE GENOMIC DNA]</scope>
    <source>
        <strain evidence="9">JCM 18424</strain>
    </source>
</reference>
<evidence type="ECO:0000256" key="1">
    <source>
        <dbReference type="ARBA" id="ARBA00007957"/>
    </source>
</evidence>
<evidence type="ECO:0000256" key="6">
    <source>
        <dbReference type="ARBA" id="ARBA00023163"/>
    </source>
</evidence>
<keyword evidence="4 7" id="KW-0805">Transcription regulation</keyword>
<dbReference type="InterPro" id="IPR036390">
    <property type="entry name" value="WH_DNA-bd_sf"/>
</dbReference>
<keyword evidence="7" id="KW-0408">Iron</keyword>
<dbReference type="EMBL" id="BAABKE010000005">
    <property type="protein sequence ID" value="GAA5101375.1"/>
    <property type="molecule type" value="Genomic_DNA"/>
</dbReference>
<dbReference type="RefSeq" id="WP_077925714.1">
    <property type="nucleotide sequence ID" value="NZ_BAABKE010000005.1"/>
</dbReference>
<keyword evidence="7" id="KW-0963">Cytoplasm</keyword>
<comment type="caution">
    <text evidence="8">The sequence shown here is derived from an EMBL/GenBank/DDBJ whole genome shotgun (WGS) entry which is preliminary data.</text>
</comment>
<protein>
    <recommendedName>
        <fullName evidence="7">Ferric uptake regulation protein</fullName>
    </recommendedName>
</protein>
<dbReference type="PANTHER" id="PTHR33202">
    <property type="entry name" value="ZINC UPTAKE REGULATION PROTEIN"/>
    <property type="match status" value="1"/>
</dbReference>
<evidence type="ECO:0000313" key="9">
    <source>
        <dbReference type="Proteomes" id="UP001500631"/>
    </source>
</evidence>
<dbReference type="Proteomes" id="UP001500631">
    <property type="component" value="Unassembled WGS sequence"/>
</dbReference>
<evidence type="ECO:0000256" key="5">
    <source>
        <dbReference type="ARBA" id="ARBA00023125"/>
    </source>
</evidence>
<evidence type="ECO:0000256" key="4">
    <source>
        <dbReference type="ARBA" id="ARBA00023015"/>
    </source>
</evidence>
<sequence>MAKGQLSETMMKYLGDAEALAAQQGVRLTTLRKMILALLLEANAPVKAYELIEKMRAQGHSITPTTAYRILDFLLSEKLIHKIHTLNAYISCTVDHQHEHNSLMVICSQCQKAEEIDDEVLTDTICDKLGDMGMSLQDHCIEIQGICKDCNHDK</sequence>
<keyword evidence="2 7" id="KW-0678">Repressor</keyword>
<evidence type="ECO:0000313" key="8">
    <source>
        <dbReference type="EMBL" id="GAA5101375.1"/>
    </source>
</evidence>
<dbReference type="PANTHER" id="PTHR33202:SF6">
    <property type="entry name" value="ZINC UPTAKE REGULATION PROTEIN"/>
    <property type="match status" value="1"/>
</dbReference>
<keyword evidence="5 7" id="KW-0238">DNA-binding</keyword>
<keyword evidence="3 7" id="KW-0862">Zinc</keyword>
<dbReference type="SUPFAM" id="SSF46785">
    <property type="entry name" value="Winged helix' DNA-binding domain"/>
    <property type="match status" value="1"/>
</dbReference>
<dbReference type="Gene3D" id="1.10.10.10">
    <property type="entry name" value="Winged helix-like DNA-binding domain superfamily/Winged helix DNA-binding domain"/>
    <property type="match status" value="1"/>
</dbReference>
<dbReference type="InterPro" id="IPR043135">
    <property type="entry name" value="Fur_C"/>
</dbReference>
<dbReference type="InterPro" id="IPR036388">
    <property type="entry name" value="WH-like_DNA-bd_sf"/>
</dbReference>
<dbReference type="Gene3D" id="3.30.1490.190">
    <property type="match status" value="1"/>
</dbReference>
<dbReference type="CDD" id="cd07153">
    <property type="entry name" value="Fur_like"/>
    <property type="match status" value="1"/>
</dbReference>
<organism evidence="8 9">
    <name type="scientific">Wohlfahrtiimonas larvae</name>
    <dbReference type="NCBI Taxonomy" id="1157986"/>
    <lineage>
        <taxon>Bacteria</taxon>
        <taxon>Pseudomonadati</taxon>
        <taxon>Pseudomonadota</taxon>
        <taxon>Gammaproteobacteria</taxon>
        <taxon>Cardiobacteriales</taxon>
        <taxon>Ignatzschineriaceae</taxon>
        <taxon>Wohlfahrtiimonas</taxon>
    </lineage>
</organism>
<keyword evidence="6 7" id="KW-0804">Transcription</keyword>
<dbReference type="InterPro" id="IPR002481">
    <property type="entry name" value="FUR"/>
</dbReference>